<dbReference type="GO" id="GO:0016020">
    <property type="term" value="C:membrane"/>
    <property type="evidence" value="ECO:0007669"/>
    <property type="project" value="InterPro"/>
</dbReference>
<reference evidence="2 3" key="1">
    <citation type="journal article" date="2011" name="J. Virol.">
        <title>Complete genome sequence of human adenovirus prototype 17.</title>
        <authorList>
            <person name="Dehghan S."/>
            <person name="Seto J."/>
            <person name="Hudson N.R."/>
            <person name="Robinson C.M."/>
            <person name="Jones M.S."/>
            <person name="Dyer D.W."/>
            <person name="Chodosh J."/>
            <person name="Seto D."/>
        </authorList>
    </citation>
    <scope>NUCLEOTIDE SEQUENCE [LARGE SCALE GENOMIC DNA]</scope>
    <source>
        <strain evidence="2">D17</strain>
    </source>
</reference>
<evidence type="ECO:0000256" key="1">
    <source>
        <dbReference type="SAM" id="Phobius"/>
    </source>
</evidence>
<sequence length="304" mass="34096">MLHLLPQASQVIQSYGRPTTQLLLLKLSHSHFRTMKAFTACVLISIVTLSSAAMINVNVTRGGKITLNGTYPQTTWTRYHKDGWKNICEWNVTAYKCFNNGSITITATANITSGTYKAESYKNEIKKLTYKNNKTTFEDSGNYEHQKLSFYMLTIIELPTTKAPTTVSTTTQSTVKTTTHTTQLDTTVQNNTVLVRYLLREESTTEQTEATSSAFISTANLTSLAWTNETGVSLMHGQPYSGLDIQITFLVVCGIFILVVLLYFVCCKARKKSRRPIYRPVIGEPQPLQVDGGLRNLLFSFTVW</sequence>
<keyword evidence="1" id="KW-1133">Transmembrane helix</keyword>
<evidence type="ECO:0000313" key="3">
    <source>
        <dbReference type="Proteomes" id="UP000169737"/>
    </source>
</evidence>
<organism evidence="2 3">
    <name type="scientific">Human adenovirus D serotype 17</name>
    <name type="common">HAdV-17</name>
    <name type="synonym">Human adenovirus 17</name>
    <dbReference type="NCBI Taxonomy" id="46922"/>
    <lineage>
        <taxon>Viruses</taxon>
        <taxon>Varidnaviria</taxon>
        <taxon>Bamfordvirae</taxon>
        <taxon>Preplasmiviricota</taxon>
        <taxon>Polisuviricotina</taxon>
        <taxon>Pharingeaviricetes</taxon>
        <taxon>Rowavirales</taxon>
        <taxon>Adenoviridae</taxon>
        <taxon>Mastadenovirus</taxon>
        <taxon>Mastadenovirus dominans</taxon>
        <taxon>Human mastadenovirus D</taxon>
    </lineage>
</organism>
<organismHost>
    <name type="scientific">Homo sapiens</name>
    <name type="common">Human</name>
    <dbReference type="NCBI Taxonomy" id="9606"/>
</organismHost>
<dbReference type="EMBL" id="HQ910407">
    <property type="protein sequence ID" value="ADY18441.1"/>
    <property type="molecule type" value="Genomic_DNA"/>
</dbReference>
<accession>F1DT82</accession>
<keyword evidence="1" id="KW-0472">Membrane</keyword>
<dbReference type="Pfam" id="PF05393">
    <property type="entry name" value="Hum_adeno_E3A"/>
    <property type="match status" value="1"/>
</dbReference>
<gene>
    <name evidence="2" type="primary">E3</name>
</gene>
<evidence type="ECO:0000313" key="2">
    <source>
        <dbReference type="EMBL" id="ADY18441.1"/>
    </source>
</evidence>
<keyword evidence="1" id="KW-0812">Transmembrane</keyword>
<proteinExistence type="predicted"/>
<dbReference type="Proteomes" id="UP000169737">
    <property type="component" value="Segment"/>
</dbReference>
<feature type="transmembrane region" description="Helical" evidence="1">
    <location>
        <begin position="247"/>
        <end position="266"/>
    </location>
</feature>
<dbReference type="InterPro" id="IPR008652">
    <property type="entry name" value="Adenovirus_Type-2_E3A"/>
</dbReference>
<name>F1DT82_ADE17</name>
<protein>
    <submittedName>
        <fullName evidence="2">34.1 kDa protein</fullName>
    </submittedName>
</protein>